<dbReference type="Pfam" id="PF06821">
    <property type="entry name" value="Ser_hydrolase"/>
    <property type="match status" value="1"/>
</dbReference>
<dbReference type="Gene3D" id="3.40.50.1820">
    <property type="entry name" value="alpha/beta hydrolase"/>
    <property type="match status" value="1"/>
</dbReference>
<dbReference type="GO" id="GO:0016787">
    <property type="term" value="F:hydrolase activity"/>
    <property type="evidence" value="ECO:0007669"/>
    <property type="project" value="InterPro"/>
</dbReference>
<accession>A0A1F6AWX8</accession>
<evidence type="ECO:0008006" key="3">
    <source>
        <dbReference type="Google" id="ProtNLM"/>
    </source>
</evidence>
<sequence>MKFVLFHGVFGSPEGNWFPQLKEKLEAMGQEVIVPQFPIDNWDEFTKLGPGVPSKNQNLDNWLKVFEPIYESFKKREKLCFVGHSLGCVFILHVVTKFNLPLDCAIFVAPFMDRLGDKYWQFDHANESFYKTGWDIEKLKNLIPTSYVLHSDNDPYVDRNHSIIFSRALESSLIFVKRAGHMNSEVNLNEFPLVFELCNTRLDLTLYQRYLAEKNKENILDYLQVDHKNLINVNVHLPPEEIFNEGRFKFRNLKYGGFCTFRSGEKNWNPFDIYYSECRKAAKRTKAITRVYMLEKASDLKRAILRTQMKADFEGGVHVMLCPFDKIKGGLKEPDFGIWDDEYVCFVHYQPTKDMEEIILDGRPEVIRLAQEQEKLVRKFAFNVVDVDRDLDTYRKEWLAAMP</sequence>
<evidence type="ECO:0000313" key="1">
    <source>
        <dbReference type="EMBL" id="OGG29170.1"/>
    </source>
</evidence>
<protein>
    <recommendedName>
        <fullName evidence="3">AB hydrolase-1 domain-containing protein</fullName>
    </recommendedName>
</protein>
<dbReference type="SUPFAM" id="SSF53474">
    <property type="entry name" value="alpha/beta-Hydrolases"/>
    <property type="match status" value="1"/>
</dbReference>
<dbReference type="InterPro" id="IPR010662">
    <property type="entry name" value="RBBP9/YdeN"/>
</dbReference>
<dbReference type="InterPro" id="IPR029058">
    <property type="entry name" value="AB_hydrolase_fold"/>
</dbReference>
<evidence type="ECO:0000313" key="2">
    <source>
        <dbReference type="Proteomes" id="UP000176409"/>
    </source>
</evidence>
<organism evidence="1 2">
    <name type="scientific">Candidatus Gottesmanbacteria bacterium RIFCSPLOWO2_01_FULL_49_10</name>
    <dbReference type="NCBI Taxonomy" id="1798396"/>
    <lineage>
        <taxon>Bacteria</taxon>
        <taxon>Candidatus Gottesmaniibacteriota</taxon>
    </lineage>
</organism>
<dbReference type="AlphaFoldDB" id="A0A1F6AWX8"/>
<gene>
    <name evidence="1" type="ORF">A2973_01625</name>
</gene>
<dbReference type="STRING" id="1798396.A2973_01625"/>
<comment type="caution">
    <text evidence="1">The sequence shown here is derived from an EMBL/GenBank/DDBJ whole genome shotgun (WGS) entry which is preliminary data.</text>
</comment>
<dbReference type="Proteomes" id="UP000176409">
    <property type="component" value="Unassembled WGS sequence"/>
</dbReference>
<dbReference type="PANTHER" id="PTHR15394:SF3">
    <property type="entry name" value="SERINE HYDROLASE RBBP9"/>
    <property type="match status" value="1"/>
</dbReference>
<proteinExistence type="predicted"/>
<name>A0A1F6AWX8_9BACT</name>
<reference evidence="1 2" key="1">
    <citation type="journal article" date="2016" name="Nat. Commun.">
        <title>Thousands of microbial genomes shed light on interconnected biogeochemical processes in an aquifer system.</title>
        <authorList>
            <person name="Anantharaman K."/>
            <person name="Brown C.T."/>
            <person name="Hug L.A."/>
            <person name="Sharon I."/>
            <person name="Castelle C.J."/>
            <person name="Probst A.J."/>
            <person name="Thomas B.C."/>
            <person name="Singh A."/>
            <person name="Wilkins M.J."/>
            <person name="Karaoz U."/>
            <person name="Brodie E.L."/>
            <person name="Williams K.H."/>
            <person name="Hubbard S.S."/>
            <person name="Banfield J.F."/>
        </authorList>
    </citation>
    <scope>NUCLEOTIDE SEQUENCE [LARGE SCALE GENOMIC DNA]</scope>
</reference>
<dbReference type="PANTHER" id="PTHR15394">
    <property type="entry name" value="SERINE HYDROLASE RBBP9"/>
    <property type="match status" value="1"/>
</dbReference>
<dbReference type="EMBL" id="MFJZ01000057">
    <property type="protein sequence ID" value="OGG29170.1"/>
    <property type="molecule type" value="Genomic_DNA"/>
</dbReference>